<dbReference type="InterPro" id="IPR011012">
    <property type="entry name" value="Longin-like_dom_sf"/>
</dbReference>
<accession>A0A1R2CXJ4</accession>
<evidence type="ECO:0000256" key="10">
    <source>
        <dbReference type="ARBA" id="ARBA00023329"/>
    </source>
</evidence>
<dbReference type="SUPFAM" id="SSF64356">
    <property type="entry name" value="SNARE-like"/>
    <property type="match status" value="1"/>
</dbReference>
<dbReference type="GO" id="GO:0006891">
    <property type="term" value="P:intra-Golgi vesicle-mediated transport"/>
    <property type="evidence" value="ECO:0007669"/>
    <property type="project" value="TreeGrafter"/>
</dbReference>
<comment type="function">
    <text evidence="11">The coatomer is a cytosolic protein complex that binds to dilysine motifs and reversibly associates with Golgi non-clathrin-coated vesicles, which further mediate biosynthetic protein transport from the ER, via the Golgi up to the trans Golgi network. Coatomer complex is required for budding from Golgi membranes, and is essential for the retrograde Golgi-to-ER transport of dilysine-tagged proteins. The zeta subunit may be involved in regulating the coat assembly and, hence, the rate of biosynthetic protein transport due to its association-dissociation properties with the coatomer complex.</text>
</comment>
<evidence type="ECO:0000259" key="13">
    <source>
        <dbReference type="Pfam" id="PF01217"/>
    </source>
</evidence>
<comment type="subunit">
    <text evidence="3 12">Oligomeric complex that consists of at least the alpha, beta, beta', gamma, delta, epsilon and zeta subunits.</text>
</comment>
<evidence type="ECO:0000256" key="6">
    <source>
        <dbReference type="ARBA" id="ARBA00022892"/>
    </source>
</evidence>
<evidence type="ECO:0000256" key="1">
    <source>
        <dbReference type="ARBA" id="ARBA00004255"/>
    </source>
</evidence>
<dbReference type="OrthoDB" id="6585768at2759"/>
<gene>
    <name evidence="14" type="ORF">SteCoe_3257</name>
</gene>
<dbReference type="PANTHER" id="PTHR11043:SF0">
    <property type="entry name" value="COATOMER SUBUNIT ZETA"/>
    <property type="match status" value="1"/>
</dbReference>
<evidence type="ECO:0000313" key="15">
    <source>
        <dbReference type="Proteomes" id="UP000187209"/>
    </source>
</evidence>
<comment type="similarity">
    <text evidence="2 12">Belongs to the adaptor complexes small subunit family.</text>
</comment>
<dbReference type="Gene3D" id="3.30.450.60">
    <property type="match status" value="1"/>
</dbReference>
<evidence type="ECO:0000256" key="7">
    <source>
        <dbReference type="ARBA" id="ARBA00022927"/>
    </source>
</evidence>
<dbReference type="EMBL" id="MPUH01000038">
    <property type="protein sequence ID" value="OMJ93693.1"/>
    <property type="molecule type" value="Genomic_DNA"/>
</dbReference>
<evidence type="ECO:0000313" key="14">
    <source>
        <dbReference type="EMBL" id="OMJ93693.1"/>
    </source>
</evidence>
<dbReference type="GO" id="GO:0006890">
    <property type="term" value="P:retrograde vesicle-mediated transport, Golgi to endoplasmic reticulum"/>
    <property type="evidence" value="ECO:0007669"/>
    <property type="project" value="UniProtKB-UniRule"/>
</dbReference>
<name>A0A1R2CXJ4_9CILI</name>
<evidence type="ECO:0000256" key="5">
    <source>
        <dbReference type="ARBA" id="ARBA00022490"/>
    </source>
</evidence>
<keyword evidence="15" id="KW-1185">Reference proteome</keyword>
<evidence type="ECO:0000256" key="3">
    <source>
        <dbReference type="ARBA" id="ARBA00011775"/>
    </source>
</evidence>
<dbReference type="GO" id="GO:0006886">
    <property type="term" value="P:intracellular protein transport"/>
    <property type="evidence" value="ECO:0007669"/>
    <property type="project" value="TreeGrafter"/>
</dbReference>
<keyword evidence="6 12" id="KW-0931">ER-Golgi transport</keyword>
<feature type="domain" description="AP complex mu/sigma subunit" evidence="13">
    <location>
        <begin position="5"/>
        <end position="149"/>
    </location>
</feature>
<dbReference type="AlphaFoldDB" id="A0A1R2CXJ4"/>
<organism evidence="14 15">
    <name type="scientific">Stentor coeruleus</name>
    <dbReference type="NCBI Taxonomy" id="5963"/>
    <lineage>
        <taxon>Eukaryota</taxon>
        <taxon>Sar</taxon>
        <taxon>Alveolata</taxon>
        <taxon>Ciliophora</taxon>
        <taxon>Postciliodesmatophora</taxon>
        <taxon>Heterotrichea</taxon>
        <taxon>Heterotrichida</taxon>
        <taxon>Stentoridae</taxon>
        <taxon>Stentor</taxon>
    </lineage>
</organism>
<keyword evidence="9 12" id="KW-0472">Membrane</keyword>
<keyword evidence="4 12" id="KW-0813">Transport</keyword>
<keyword evidence="7 12" id="KW-0653">Protein transport</keyword>
<comment type="subcellular location">
    <subcellularLocation>
        <location evidence="12">Cytoplasm</location>
    </subcellularLocation>
    <subcellularLocation>
        <location evidence="1 12">Golgi apparatus membrane</location>
        <topology evidence="1 12">Peripheral membrane protein</topology>
        <orientation evidence="1 12">Cytoplasmic side</orientation>
    </subcellularLocation>
    <subcellularLocation>
        <location evidence="12">Cytoplasmic vesicle</location>
        <location evidence="12">COPI-coated vesicle membrane</location>
        <topology evidence="12">Peripheral membrane protein</topology>
        <orientation evidence="12">Cytoplasmic side</orientation>
    </subcellularLocation>
</comment>
<evidence type="ECO:0000256" key="4">
    <source>
        <dbReference type="ARBA" id="ARBA00022448"/>
    </source>
</evidence>
<dbReference type="InterPro" id="IPR039652">
    <property type="entry name" value="Coatomer_zeta"/>
</dbReference>
<keyword evidence="10 12" id="KW-0968">Cytoplasmic vesicle</keyword>
<dbReference type="GO" id="GO:0030126">
    <property type="term" value="C:COPI vesicle coat"/>
    <property type="evidence" value="ECO:0007669"/>
    <property type="project" value="UniProtKB-UniRule"/>
</dbReference>
<dbReference type="Proteomes" id="UP000187209">
    <property type="component" value="Unassembled WGS sequence"/>
</dbReference>
<sequence>MYCEIKGVLFIDSDGEKIYGKYFNPTNEISTPAGQDLFEKQLKSKLSKFTLKNKENEVVLIDSFTVVLKMVNNITVYLFSGHDENEIFMASVIDSLVEALELVYRGEIERSKIIEEMELLMLTVDEMFEDGNILSFDAPSIAEKVLMREVGEPAPVKTMAKESLFGRALQNAKQAITKSISARK</sequence>
<dbReference type="GO" id="GO:0000139">
    <property type="term" value="C:Golgi membrane"/>
    <property type="evidence" value="ECO:0007669"/>
    <property type="project" value="UniProtKB-SubCell"/>
</dbReference>
<keyword evidence="8 12" id="KW-0333">Golgi apparatus</keyword>
<evidence type="ECO:0000256" key="9">
    <source>
        <dbReference type="ARBA" id="ARBA00023136"/>
    </source>
</evidence>
<proteinExistence type="inferred from homology"/>
<comment type="caution">
    <text evidence="14">The sequence shown here is derived from an EMBL/GenBank/DDBJ whole genome shotgun (WGS) entry which is preliminary data.</text>
</comment>
<protein>
    <recommendedName>
        <fullName evidence="12">Coatomer subunit zeta</fullName>
    </recommendedName>
</protein>
<keyword evidence="5 12" id="KW-0963">Cytoplasm</keyword>
<evidence type="ECO:0000256" key="11">
    <source>
        <dbReference type="ARBA" id="ARBA00045555"/>
    </source>
</evidence>
<evidence type="ECO:0000256" key="2">
    <source>
        <dbReference type="ARBA" id="ARBA00006972"/>
    </source>
</evidence>
<dbReference type="InterPro" id="IPR022775">
    <property type="entry name" value="AP_mu_sigma_su"/>
</dbReference>
<dbReference type="Pfam" id="PF01217">
    <property type="entry name" value="Clat_adaptor_s"/>
    <property type="match status" value="1"/>
</dbReference>
<reference evidence="14 15" key="1">
    <citation type="submission" date="2016-11" db="EMBL/GenBank/DDBJ databases">
        <title>The macronuclear genome of Stentor coeruleus: a giant cell with tiny introns.</title>
        <authorList>
            <person name="Slabodnick M."/>
            <person name="Ruby J.G."/>
            <person name="Reiff S.B."/>
            <person name="Swart E.C."/>
            <person name="Gosai S."/>
            <person name="Prabakaran S."/>
            <person name="Witkowska E."/>
            <person name="Larue G.E."/>
            <person name="Fisher S."/>
            <person name="Freeman R.M."/>
            <person name="Gunawardena J."/>
            <person name="Chu W."/>
            <person name="Stover N.A."/>
            <person name="Gregory B.D."/>
            <person name="Nowacki M."/>
            <person name="Derisi J."/>
            <person name="Roy S.W."/>
            <person name="Marshall W.F."/>
            <person name="Sood P."/>
        </authorList>
    </citation>
    <scope>NUCLEOTIDE SEQUENCE [LARGE SCALE GENOMIC DNA]</scope>
    <source>
        <strain evidence="14">WM001</strain>
    </source>
</reference>
<evidence type="ECO:0000256" key="12">
    <source>
        <dbReference type="RuleBase" id="RU366053"/>
    </source>
</evidence>
<dbReference type="PANTHER" id="PTHR11043">
    <property type="entry name" value="ZETA-COAT PROTEIN"/>
    <property type="match status" value="1"/>
</dbReference>
<evidence type="ECO:0000256" key="8">
    <source>
        <dbReference type="ARBA" id="ARBA00023034"/>
    </source>
</evidence>